<gene>
    <name evidence="1" type="ORF">NPIL_163371</name>
</gene>
<dbReference type="AlphaFoldDB" id="A0A8X6PBA6"/>
<comment type="caution">
    <text evidence="1">The sequence shown here is derived from an EMBL/GenBank/DDBJ whole genome shotgun (WGS) entry which is preliminary data.</text>
</comment>
<evidence type="ECO:0000313" key="2">
    <source>
        <dbReference type="Proteomes" id="UP000887013"/>
    </source>
</evidence>
<accession>A0A8X6PBA6</accession>
<evidence type="ECO:0000313" key="1">
    <source>
        <dbReference type="EMBL" id="GFT60994.1"/>
    </source>
</evidence>
<proteinExistence type="predicted"/>
<reference evidence="1" key="1">
    <citation type="submission" date="2020-08" db="EMBL/GenBank/DDBJ databases">
        <title>Multicomponent nature underlies the extraordinary mechanical properties of spider dragline silk.</title>
        <authorList>
            <person name="Kono N."/>
            <person name="Nakamura H."/>
            <person name="Mori M."/>
            <person name="Yoshida Y."/>
            <person name="Ohtoshi R."/>
            <person name="Malay A.D."/>
            <person name="Moran D.A.P."/>
            <person name="Tomita M."/>
            <person name="Numata K."/>
            <person name="Arakawa K."/>
        </authorList>
    </citation>
    <scope>NUCLEOTIDE SEQUENCE</scope>
</reference>
<organism evidence="1 2">
    <name type="scientific">Nephila pilipes</name>
    <name type="common">Giant wood spider</name>
    <name type="synonym">Nephila maculata</name>
    <dbReference type="NCBI Taxonomy" id="299642"/>
    <lineage>
        <taxon>Eukaryota</taxon>
        <taxon>Metazoa</taxon>
        <taxon>Ecdysozoa</taxon>
        <taxon>Arthropoda</taxon>
        <taxon>Chelicerata</taxon>
        <taxon>Arachnida</taxon>
        <taxon>Araneae</taxon>
        <taxon>Araneomorphae</taxon>
        <taxon>Entelegynae</taxon>
        <taxon>Araneoidea</taxon>
        <taxon>Nephilidae</taxon>
        <taxon>Nephila</taxon>
    </lineage>
</organism>
<name>A0A8X6PBA6_NEPPI</name>
<protein>
    <submittedName>
        <fullName evidence="1">Uncharacterized protein</fullName>
    </submittedName>
</protein>
<keyword evidence="2" id="KW-1185">Reference proteome</keyword>
<dbReference type="EMBL" id="BMAW01018940">
    <property type="protein sequence ID" value="GFT60994.1"/>
    <property type="molecule type" value="Genomic_DNA"/>
</dbReference>
<sequence length="68" mass="7221">MCVLTVKLLNISLHINKILFSSSLSSKSGTSNKNSLKSDKDIEPTKISISNESFVAVMQCDSAGSSVS</sequence>
<dbReference type="Proteomes" id="UP000887013">
    <property type="component" value="Unassembled WGS sequence"/>
</dbReference>